<dbReference type="AlphaFoldDB" id="C6HJP0"/>
<proteinExistence type="predicted"/>
<accession>C6HJP0</accession>
<protein>
    <submittedName>
        <fullName evidence="2">Uncharacterized protein</fullName>
    </submittedName>
</protein>
<dbReference type="HOGENOM" id="CLU_903052_0_0_1"/>
<dbReference type="Proteomes" id="UP000002624">
    <property type="component" value="Unassembled WGS sequence"/>
</dbReference>
<dbReference type="OMA" id="HTHACGR"/>
<evidence type="ECO:0000313" key="2">
    <source>
        <dbReference type="EMBL" id="EER39316.1"/>
    </source>
</evidence>
<dbReference type="EMBL" id="GG692429">
    <property type="protein sequence ID" value="EER39316.1"/>
    <property type="molecule type" value="Genomic_DNA"/>
</dbReference>
<feature type="compositionally biased region" description="Polar residues" evidence="1">
    <location>
        <begin position="296"/>
        <end position="308"/>
    </location>
</feature>
<evidence type="ECO:0000256" key="1">
    <source>
        <dbReference type="SAM" id="MobiDB-lite"/>
    </source>
</evidence>
<evidence type="ECO:0000313" key="3">
    <source>
        <dbReference type="Proteomes" id="UP000002624"/>
    </source>
</evidence>
<sequence>MTLVHHTSKDPGLSREYAATHETTSMSVRWINFIRVQIVGSKRRPTLWLIPQWPVSLRLEDPPNPLSILWLLLVLLPSGESQPKFSDTAKQSIHPYGFGFQKFGESIRGTSIKLVATEVCFLETHLLVRSHSSQPHTHACGRCGKITAVYDDTGMLKREKLIGQVKYLLEIVGDTCLARTRRSTSSRSLEANAGASRTHLDLELLVVSQVRVRLVKPSWHSAGVCSKCSFARECSSGYWWMPLFSLVHLELGFKTHVFTGIHRGFRWLGSFPFPSYRRENERQVSPPSPISQSSPLKFNSAGTSVERE</sequence>
<dbReference type="OrthoDB" id="10502498at2759"/>
<reference evidence="3" key="1">
    <citation type="submission" date="2009-05" db="EMBL/GenBank/DDBJ databases">
        <title>The genome sequence of Ajellomyces capsulatus strain H143.</title>
        <authorList>
            <person name="Champion M."/>
            <person name="Cuomo C.A."/>
            <person name="Ma L.-J."/>
            <person name="Henn M.R."/>
            <person name="Sil A."/>
            <person name="Goldman B."/>
            <person name="Young S.K."/>
            <person name="Kodira C.D."/>
            <person name="Zeng Q."/>
            <person name="Koehrsen M."/>
            <person name="Alvarado L."/>
            <person name="Berlin A.M."/>
            <person name="Borenstein D."/>
            <person name="Chen Z."/>
            <person name="Engels R."/>
            <person name="Freedman E."/>
            <person name="Gellesch M."/>
            <person name="Goldberg J."/>
            <person name="Griggs A."/>
            <person name="Gujja S."/>
            <person name="Heiman D.I."/>
            <person name="Hepburn T.A."/>
            <person name="Howarth C."/>
            <person name="Jen D."/>
            <person name="Larson L."/>
            <person name="Lewis B."/>
            <person name="Mehta T."/>
            <person name="Park D."/>
            <person name="Pearson M."/>
            <person name="Roberts A."/>
            <person name="Saif S."/>
            <person name="Shea T.D."/>
            <person name="Shenoy N."/>
            <person name="Sisk P."/>
            <person name="Stolte C."/>
            <person name="Sykes S."/>
            <person name="Walk T."/>
            <person name="White J."/>
            <person name="Yandava C."/>
            <person name="Klein B."/>
            <person name="McEwen J.G."/>
            <person name="Puccia R."/>
            <person name="Goldman G.H."/>
            <person name="Felipe M.S."/>
            <person name="Nino-Vega G."/>
            <person name="San-Blas G."/>
            <person name="Taylor J.W."/>
            <person name="Mendoza L."/>
            <person name="Galagan J.E."/>
            <person name="Nusbaum C."/>
            <person name="Birren B.W."/>
        </authorList>
    </citation>
    <scope>NUCLEOTIDE SEQUENCE [LARGE SCALE GENOMIC DNA]</scope>
    <source>
        <strain evidence="3">H143</strain>
    </source>
</reference>
<gene>
    <name evidence="2" type="ORF">HCDG_06421</name>
</gene>
<feature type="region of interest" description="Disordered" evidence="1">
    <location>
        <begin position="279"/>
        <end position="308"/>
    </location>
</feature>
<organism evidence="2 3">
    <name type="scientific">Ajellomyces capsulatus (strain H143)</name>
    <name type="common">Darling's disease fungus</name>
    <name type="synonym">Histoplasma capsulatum</name>
    <dbReference type="NCBI Taxonomy" id="544712"/>
    <lineage>
        <taxon>Eukaryota</taxon>
        <taxon>Fungi</taxon>
        <taxon>Dikarya</taxon>
        <taxon>Ascomycota</taxon>
        <taxon>Pezizomycotina</taxon>
        <taxon>Eurotiomycetes</taxon>
        <taxon>Eurotiomycetidae</taxon>
        <taxon>Onygenales</taxon>
        <taxon>Ajellomycetaceae</taxon>
        <taxon>Histoplasma</taxon>
    </lineage>
</organism>
<dbReference type="VEuPathDB" id="FungiDB:HCDG_06421"/>
<name>C6HJP0_AJECH</name>